<feature type="region of interest" description="Disordered" evidence="13">
    <location>
        <begin position="399"/>
        <end position="433"/>
    </location>
</feature>
<keyword evidence="7" id="KW-0547">Nucleotide-binding</keyword>
<evidence type="ECO:0000256" key="6">
    <source>
        <dbReference type="ARBA" id="ARBA00022737"/>
    </source>
</evidence>
<feature type="domain" description="Protein kinase" evidence="15">
    <location>
        <begin position="450"/>
        <end position="755"/>
    </location>
</feature>
<dbReference type="Pfam" id="PF13855">
    <property type="entry name" value="LRR_8"/>
    <property type="match status" value="1"/>
</dbReference>
<feature type="transmembrane region" description="Helical" evidence="14">
    <location>
        <begin position="331"/>
        <end position="354"/>
    </location>
</feature>
<organism evidence="16 17">
    <name type="scientific">Tetracentron sinense</name>
    <name type="common">Spur-leaf</name>
    <dbReference type="NCBI Taxonomy" id="13715"/>
    <lineage>
        <taxon>Eukaryota</taxon>
        <taxon>Viridiplantae</taxon>
        <taxon>Streptophyta</taxon>
        <taxon>Embryophyta</taxon>
        <taxon>Tracheophyta</taxon>
        <taxon>Spermatophyta</taxon>
        <taxon>Magnoliopsida</taxon>
        <taxon>Trochodendrales</taxon>
        <taxon>Trochodendraceae</taxon>
        <taxon>Tetracentron</taxon>
    </lineage>
</organism>
<dbReference type="PROSITE" id="PS50011">
    <property type="entry name" value="PROTEIN_KINASE_DOM"/>
    <property type="match status" value="1"/>
</dbReference>
<evidence type="ECO:0000256" key="5">
    <source>
        <dbReference type="ARBA" id="ARBA00022729"/>
    </source>
</evidence>
<comment type="subcellular location">
    <subcellularLocation>
        <location evidence="1">Membrane</location>
        <topology evidence="1">Single-pass type I membrane protein</topology>
    </subcellularLocation>
</comment>
<dbReference type="GO" id="GO:0004672">
    <property type="term" value="F:protein kinase activity"/>
    <property type="evidence" value="ECO:0007669"/>
    <property type="project" value="InterPro"/>
</dbReference>
<evidence type="ECO:0000256" key="9">
    <source>
        <dbReference type="ARBA" id="ARBA00022989"/>
    </source>
</evidence>
<keyword evidence="10 14" id="KW-0472">Membrane</keyword>
<dbReference type="SUPFAM" id="SSF56112">
    <property type="entry name" value="Protein kinase-like (PK-like)"/>
    <property type="match status" value="1"/>
</dbReference>
<evidence type="ECO:0000313" key="16">
    <source>
        <dbReference type="EMBL" id="KAF8404956.1"/>
    </source>
</evidence>
<dbReference type="FunFam" id="3.80.10.10:FF:000722">
    <property type="entry name" value="Leucine-rich repeat receptor-like protein kinase"/>
    <property type="match status" value="1"/>
</dbReference>
<sequence>MSNLHLWRRIIAFVLLLVRSFGLNTDGILLLSFKYSVLSDPLSVLASWNYEDATPCSWKGVLCTGIWNPVTADTSRVISLVLPNSQLLGSIPADLGMIEHLRHLDLSNNSLNGTLPRTLFNAFELRVLSLSNNVISGGLPEFVGGLKSLEFLNLSSNAFAGNVPENLTALQNLTVLSLSNNYFSGRVPSGFEAVQVLDLSSNLINGSLPLDFGGDNLRYLNLSFNSLSGGISPEFAKRIPANATLDLSFNNLTGEIPESGALFNQKTESFAGNPDLCGKSLKSPCSISTTLNTSAITSPPAIAVIPKTIDSTPGTANRTQQQSQSGLRPGAIAGIVVGDLAGIGILAILILYVYQLKKKKKKVGNSGIAEKKEEKGSREKWLKASDSRELTVWSCLRNKGRNEGETSETTSSETEVDEEQVVSEQKQPQNRGSLVTVDGETELELENLLKASAYILGATGSSIVYKAVLEDGTTLAVRRMGESGVERFRDFENQVRILAKLRHPNLVRIRGFYWGDDEKLVIYEYVPNGSLANASYKKMGSSPCHLPWEVRLKIARGVARGLTYLHEKKHVHGNLKPSNILLGSDMEPRIGDFGLRRLLWGDNSYKVGDSARYFGSKRSTASRDSVHDLPTAATPSPSSIAYASPYHAPESLKNLKPNPKWDVYSFGVVLLELLTGKLFSDDELGQWNTGFGVEEKTRVLRMADLAIRADVEDREDALLACFKLGFICASMVPHKRPTMKEVLQVLEKIPCSSYYYDK</sequence>
<name>A0A835DIQ8_TETSI</name>
<dbReference type="Proteomes" id="UP000655225">
    <property type="component" value="Unassembled WGS sequence"/>
</dbReference>
<dbReference type="Pfam" id="PF00560">
    <property type="entry name" value="LRR_1"/>
    <property type="match status" value="4"/>
</dbReference>
<keyword evidence="5" id="KW-0732">Signal</keyword>
<dbReference type="AlphaFoldDB" id="A0A835DIQ8"/>
<dbReference type="InterPro" id="IPR013210">
    <property type="entry name" value="LRR_N_plant-typ"/>
</dbReference>
<dbReference type="Pfam" id="PF00069">
    <property type="entry name" value="Pkinase"/>
    <property type="match status" value="1"/>
</dbReference>
<dbReference type="Pfam" id="PF08263">
    <property type="entry name" value="LRRNT_2"/>
    <property type="match status" value="1"/>
</dbReference>
<keyword evidence="12" id="KW-0325">Glycoprotein</keyword>
<dbReference type="Gene3D" id="1.10.510.10">
    <property type="entry name" value="Transferase(Phosphotransferase) domain 1"/>
    <property type="match status" value="1"/>
</dbReference>
<evidence type="ECO:0000256" key="14">
    <source>
        <dbReference type="SAM" id="Phobius"/>
    </source>
</evidence>
<dbReference type="CDD" id="cd14066">
    <property type="entry name" value="STKc_IRAK"/>
    <property type="match status" value="1"/>
</dbReference>
<dbReference type="PRINTS" id="PR00019">
    <property type="entry name" value="LEURICHRPT"/>
</dbReference>
<reference evidence="16 17" key="1">
    <citation type="submission" date="2020-04" db="EMBL/GenBank/DDBJ databases">
        <title>Plant Genome Project.</title>
        <authorList>
            <person name="Zhang R.-G."/>
        </authorList>
    </citation>
    <scope>NUCLEOTIDE SEQUENCE [LARGE SCALE GENOMIC DNA]</scope>
    <source>
        <strain evidence="16">YNK0</strain>
        <tissue evidence="16">Leaf</tissue>
    </source>
</reference>
<evidence type="ECO:0000256" key="13">
    <source>
        <dbReference type="SAM" id="MobiDB-lite"/>
    </source>
</evidence>
<protein>
    <recommendedName>
        <fullName evidence="15">Protein kinase domain-containing protein</fullName>
    </recommendedName>
</protein>
<dbReference type="OMA" id="KLHLWWR"/>
<keyword evidence="6" id="KW-0677">Repeat</keyword>
<comment type="caution">
    <text evidence="16">The sequence shown here is derived from an EMBL/GenBank/DDBJ whole genome shotgun (WGS) entry which is preliminary data.</text>
</comment>
<dbReference type="InterPro" id="IPR000719">
    <property type="entry name" value="Prot_kinase_dom"/>
</dbReference>
<dbReference type="EMBL" id="JABCRI010000006">
    <property type="protein sequence ID" value="KAF8404956.1"/>
    <property type="molecule type" value="Genomic_DNA"/>
</dbReference>
<keyword evidence="3" id="KW-0433">Leucine-rich repeat</keyword>
<evidence type="ECO:0000256" key="1">
    <source>
        <dbReference type="ARBA" id="ARBA00004479"/>
    </source>
</evidence>
<evidence type="ECO:0000256" key="12">
    <source>
        <dbReference type="ARBA" id="ARBA00023180"/>
    </source>
</evidence>
<proteinExistence type="predicted"/>
<keyword evidence="9 14" id="KW-1133">Transmembrane helix</keyword>
<dbReference type="SUPFAM" id="SSF52058">
    <property type="entry name" value="L domain-like"/>
    <property type="match status" value="1"/>
</dbReference>
<dbReference type="OrthoDB" id="346907at2759"/>
<gene>
    <name evidence="16" type="ORF">HHK36_009851</name>
</gene>
<keyword evidence="17" id="KW-1185">Reference proteome</keyword>
<evidence type="ECO:0000256" key="4">
    <source>
        <dbReference type="ARBA" id="ARBA00022692"/>
    </source>
</evidence>
<keyword evidence="4 14" id="KW-0812">Transmembrane</keyword>
<dbReference type="GO" id="GO:0005524">
    <property type="term" value="F:ATP binding"/>
    <property type="evidence" value="ECO:0007669"/>
    <property type="project" value="UniProtKB-KW"/>
</dbReference>
<dbReference type="InterPro" id="IPR011009">
    <property type="entry name" value="Kinase-like_dom_sf"/>
</dbReference>
<evidence type="ECO:0000256" key="7">
    <source>
        <dbReference type="ARBA" id="ARBA00022741"/>
    </source>
</evidence>
<accession>A0A835DIQ8</accession>
<dbReference type="InterPro" id="IPR032675">
    <property type="entry name" value="LRR_dom_sf"/>
</dbReference>
<dbReference type="Gene3D" id="3.30.200.20">
    <property type="entry name" value="Phosphorylase Kinase, domain 1"/>
    <property type="match status" value="1"/>
</dbReference>
<evidence type="ECO:0000313" key="17">
    <source>
        <dbReference type="Proteomes" id="UP000655225"/>
    </source>
</evidence>
<keyword evidence="8" id="KW-0067">ATP-binding</keyword>
<keyword evidence="2" id="KW-0597">Phosphoprotein</keyword>
<evidence type="ECO:0000259" key="15">
    <source>
        <dbReference type="PROSITE" id="PS50011"/>
    </source>
</evidence>
<evidence type="ECO:0000256" key="11">
    <source>
        <dbReference type="ARBA" id="ARBA00023170"/>
    </source>
</evidence>
<keyword evidence="11" id="KW-0675">Receptor</keyword>
<evidence type="ECO:0000256" key="3">
    <source>
        <dbReference type="ARBA" id="ARBA00022614"/>
    </source>
</evidence>
<dbReference type="PANTHER" id="PTHR48007:SF47">
    <property type="entry name" value="PROTEIN KINASE DOMAIN-CONTAINING PROTEIN"/>
    <property type="match status" value="1"/>
</dbReference>
<evidence type="ECO:0000256" key="2">
    <source>
        <dbReference type="ARBA" id="ARBA00022553"/>
    </source>
</evidence>
<dbReference type="FunFam" id="3.80.10.10:FF:000101">
    <property type="entry name" value="LRR receptor-like serine/threonine-protein kinase ERECTA"/>
    <property type="match status" value="1"/>
</dbReference>
<dbReference type="InterPro" id="IPR046959">
    <property type="entry name" value="PRK1-6/SRF4-like"/>
</dbReference>
<dbReference type="InterPro" id="IPR001611">
    <property type="entry name" value="Leu-rich_rpt"/>
</dbReference>
<evidence type="ECO:0000256" key="10">
    <source>
        <dbReference type="ARBA" id="ARBA00023136"/>
    </source>
</evidence>
<dbReference type="Gene3D" id="3.80.10.10">
    <property type="entry name" value="Ribonuclease Inhibitor"/>
    <property type="match status" value="2"/>
</dbReference>
<evidence type="ECO:0000256" key="8">
    <source>
        <dbReference type="ARBA" id="ARBA00022840"/>
    </source>
</evidence>
<dbReference type="GO" id="GO:0016020">
    <property type="term" value="C:membrane"/>
    <property type="evidence" value="ECO:0007669"/>
    <property type="project" value="UniProtKB-SubCell"/>
</dbReference>
<dbReference type="PANTHER" id="PTHR48007">
    <property type="entry name" value="LEUCINE-RICH REPEAT RECEPTOR-LIKE PROTEIN KINASE PXC1"/>
    <property type="match status" value="1"/>
</dbReference>